<evidence type="ECO:0000313" key="1">
    <source>
        <dbReference type="EMBL" id="KAF2475585.1"/>
    </source>
</evidence>
<keyword evidence="2" id="KW-1185">Reference proteome</keyword>
<dbReference type="EMBL" id="MU003496">
    <property type="protein sequence ID" value="KAF2475585.1"/>
    <property type="molecule type" value="Genomic_DNA"/>
</dbReference>
<feature type="non-terminal residue" evidence="1">
    <location>
        <position position="316"/>
    </location>
</feature>
<name>A0ACB6RA19_9PLEO</name>
<sequence>MPSASASEYQIHGQTRFPWTDLAALQNLRLNTSVPKPDKTQIPPGHVLVRIRAAALNARDMMVIAHDPIYPGPHVPDLEVATKGAGGEQGTLREYGVLPDNELILAPPHLTFEELAAMPACGATAMHALFCGPKKLKPGQTVLAMGTGGVSCFVIQLAHAIGATVIATSSTDAKLGKAIEMGAAYTVNYTTSPSWSTEVLRLTHGLGVDLVVDIGGATTLQESVKAVKRGGQVSLVGFLGGSTKADLADLVADVIFGGKTLYGVFNFTAEMTERAVRMVGEKEIRPVVEVFEWEQAREAFEMLSKQVAVGKIVVKV</sequence>
<evidence type="ECO:0000313" key="2">
    <source>
        <dbReference type="Proteomes" id="UP000799755"/>
    </source>
</evidence>
<comment type="caution">
    <text evidence="1">The sequence shown here is derived from an EMBL/GenBank/DDBJ whole genome shotgun (WGS) entry which is preliminary data.</text>
</comment>
<organism evidence="1 2">
    <name type="scientific">Lindgomyces ingoldianus</name>
    <dbReference type="NCBI Taxonomy" id="673940"/>
    <lineage>
        <taxon>Eukaryota</taxon>
        <taxon>Fungi</taxon>
        <taxon>Dikarya</taxon>
        <taxon>Ascomycota</taxon>
        <taxon>Pezizomycotina</taxon>
        <taxon>Dothideomycetes</taxon>
        <taxon>Pleosporomycetidae</taxon>
        <taxon>Pleosporales</taxon>
        <taxon>Lindgomycetaceae</taxon>
        <taxon>Lindgomyces</taxon>
    </lineage>
</organism>
<dbReference type="Proteomes" id="UP000799755">
    <property type="component" value="Unassembled WGS sequence"/>
</dbReference>
<gene>
    <name evidence="1" type="ORF">BDR25DRAFT_254613</name>
</gene>
<reference evidence="1" key="1">
    <citation type="journal article" date="2020" name="Stud. Mycol.">
        <title>101 Dothideomycetes genomes: a test case for predicting lifestyles and emergence of pathogens.</title>
        <authorList>
            <person name="Haridas S."/>
            <person name="Albert R."/>
            <person name="Binder M."/>
            <person name="Bloem J."/>
            <person name="Labutti K."/>
            <person name="Salamov A."/>
            <person name="Andreopoulos B."/>
            <person name="Baker S."/>
            <person name="Barry K."/>
            <person name="Bills G."/>
            <person name="Bluhm B."/>
            <person name="Cannon C."/>
            <person name="Castanera R."/>
            <person name="Culley D."/>
            <person name="Daum C."/>
            <person name="Ezra D."/>
            <person name="Gonzalez J."/>
            <person name="Henrissat B."/>
            <person name="Kuo A."/>
            <person name="Liang C."/>
            <person name="Lipzen A."/>
            <person name="Lutzoni F."/>
            <person name="Magnuson J."/>
            <person name="Mondo S."/>
            <person name="Nolan M."/>
            <person name="Ohm R."/>
            <person name="Pangilinan J."/>
            <person name="Park H.-J."/>
            <person name="Ramirez L."/>
            <person name="Alfaro M."/>
            <person name="Sun H."/>
            <person name="Tritt A."/>
            <person name="Yoshinaga Y."/>
            <person name="Zwiers L.-H."/>
            <person name="Turgeon B."/>
            <person name="Goodwin S."/>
            <person name="Spatafora J."/>
            <person name="Crous P."/>
            <person name="Grigoriev I."/>
        </authorList>
    </citation>
    <scope>NUCLEOTIDE SEQUENCE</scope>
    <source>
        <strain evidence="1">ATCC 200398</strain>
    </source>
</reference>
<proteinExistence type="predicted"/>
<accession>A0ACB6RA19</accession>
<protein>
    <submittedName>
        <fullName evidence="1">NAD(P)-binding protein</fullName>
    </submittedName>
</protein>